<evidence type="ECO:0000256" key="1">
    <source>
        <dbReference type="SAM" id="MobiDB-lite"/>
    </source>
</evidence>
<protein>
    <submittedName>
        <fullName evidence="3">Uncharacterized protein</fullName>
    </submittedName>
</protein>
<feature type="compositionally biased region" description="Polar residues" evidence="1">
    <location>
        <begin position="1"/>
        <end position="19"/>
    </location>
</feature>
<dbReference type="WBParaSite" id="maker-uti_cns_0003766-snap-gene-0.8-mRNA-1">
    <property type="protein sequence ID" value="maker-uti_cns_0003766-snap-gene-0.8-mRNA-1"/>
    <property type="gene ID" value="maker-uti_cns_0003766-snap-gene-0.8"/>
</dbReference>
<reference evidence="3" key="1">
    <citation type="submission" date="2016-11" db="UniProtKB">
        <authorList>
            <consortium name="WormBaseParasite"/>
        </authorList>
    </citation>
    <scope>IDENTIFICATION</scope>
</reference>
<dbReference type="Proteomes" id="UP000095280">
    <property type="component" value="Unplaced"/>
</dbReference>
<organism evidence="2 3">
    <name type="scientific">Macrostomum lignano</name>
    <dbReference type="NCBI Taxonomy" id="282301"/>
    <lineage>
        <taxon>Eukaryota</taxon>
        <taxon>Metazoa</taxon>
        <taxon>Spiralia</taxon>
        <taxon>Lophotrochozoa</taxon>
        <taxon>Platyhelminthes</taxon>
        <taxon>Rhabditophora</taxon>
        <taxon>Macrostomorpha</taxon>
        <taxon>Macrostomida</taxon>
        <taxon>Macrostomidae</taxon>
        <taxon>Macrostomum</taxon>
    </lineage>
</organism>
<feature type="compositionally biased region" description="Polar residues" evidence="1">
    <location>
        <begin position="27"/>
        <end position="46"/>
    </location>
</feature>
<evidence type="ECO:0000313" key="3">
    <source>
        <dbReference type="WBParaSite" id="maker-uti_cns_0003766-snap-gene-0.8-mRNA-1"/>
    </source>
</evidence>
<sequence length="126" mass="14262">MSMSRQCSSQLVAQSQRTQRPQKCRSNRNPPSQTSPTCSFTGTTSSPAAPSLPVLLHTLRLHRAFRGPASTRPAARRCLSRNWPSPPRCRNCCWTWRSYSTPGRCLVSEAPLRRPLARRYLRSYSS</sequence>
<dbReference type="AlphaFoldDB" id="A0A1I8GZA6"/>
<keyword evidence="2" id="KW-1185">Reference proteome</keyword>
<name>A0A1I8GZA6_9PLAT</name>
<proteinExistence type="predicted"/>
<feature type="region of interest" description="Disordered" evidence="1">
    <location>
        <begin position="1"/>
        <end position="46"/>
    </location>
</feature>
<accession>A0A1I8GZA6</accession>
<evidence type="ECO:0000313" key="2">
    <source>
        <dbReference type="Proteomes" id="UP000095280"/>
    </source>
</evidence>